<dbReference type="AlphaFoldDB" id="A0AA38LTK1"/>
<accession>A0AA38LTK1</accession>
<protein>
    <submittedName>
        <fullName evidence="4">Serine hydrolase-domain-containing protein</fullName>
    </submittedName>
</protein>
<dbReference type="GO" id="GO:0005737">
    <property type="term" value="C:cytoplasm"/>
    <property type="evidence" value="ECO:0007669"/>
    <property type="project" value="TreeGrafter"/>
</dbReference>
<evidence type="ECO:0000256" key="1">
    <source>
        <dbReference type="ARBA" id="ARBA00022801"/>
    </source>
</evidence>
<dbReference type="Gene3D" id="3.40.50.1820">
    <property type="entry name" value="alpha/beta hydrolase"/>
    <property type="match status" value="1"/>
</dbReference>
<dbReference type="GO" id="GO:0005634">
    <property type="term" value="C:nucleus"/>
    <property type="evidence" value="ECO:0007669"/>
    <property type="project" value="TreeGrafter"/>
</dbReference>
<dbReference type="InterPro" id="IPR050593">
    <property type="entry name" value="LovG"/>
</dbReference>
<dbReference type="Pfam" id="PF03959">
    <property type="entry name" value="FSH1"/>
    <property type="match status" value="1"/>
</dbReference>
<gene>
    <name evidence="4" type="ORF">MKK02DRAFT_40947</name>
</gene>
<proteinExistence type="predicted"/>
<organism evidence="4 5">
    <name type="scientific">Dioszegia hungarica</name>
    <dbReference type="NCBI Taxonomy" id="4972"/>
    <lineage>
        <taxon>Eukaryota</taxon>
        <taxon>Fungi</taxon>
        <taxon>Dikarya</taxon>
        <taxon>Basidiomycota</taxon>
        <taxon>Agaricomycotina</taxon>
        <taxon>Tremellomycetes</taxon>
        <taxon>Tremellales</taxon>
        <taxon>Bulleribasidiaceae</taxon>
        <taxon>Dioszegia</taxon>
    </lineage>
</organism>
<evidence type="ECO:0000259" key="3">
    <source>
        <dbReference type="Pfam" id="PF03959"/>
    </source>
</evidence>
<comment type="caution">
    <text evidence="4">The sequence shown here is derived from an EMBL/GenBank/DDBJ whole genome shotgun (WGS) entry which is preliminary data.</text>
</comment>
<dbReference type="InterPro" id="IPR029058">
    <property type="entry name" value="AB_hydrolase_fold"/>
</dbReference>
<feature type="region of interest" description="Disordered" evidence="2">
    <location>
        <begin position="1"/>
        <end position="26"/>
    </location>
</feature>
<evidence type="ECO:0000256" key="2">
    <source>
        <dbReference type="SAM" id="MobiDB-lite"/>
    </source>
</evidence>
<name>A0AA38LTK1_9TREE</name>
<keyword evidence="1 4" id="KW-0378">Hydrolase</keyword>
<dbReference type="GeneID" id="77730549"/>
<keyword evidence="5" id="KW-1185">Reference proteome</keyword>
<evidence type="ECO:0000313" key="4">
    <source>
        <dbReference type="EMBL" id="KAI9632641.1"/>
    </source>
</evidence>
<feature type="compositionally biased region" description="Polar residues" evidence="2">
    <location>
        <begin position="1"/>
        <end position="11"/>
    </location>
</feature>
<dbReference type="PANTHER" id="PTHR48070">
    <property type="entry name" value="ESTERASE OVCA2"/>
    <property type="match status" value="1"/>
</dbReference>
<dbReference type="GO" id="GO:0016787">
    <property type="term" value="F:hydrolase activity"/>
    <property type="evidence" value="ECO:0007669"/>
    <property type="project" value="UniProtKB-KW"/>
</dbReference>
<dbReference type="EMBL" id="JAKWFO010000014">
    <property type="protein sequence ID" value="KAI9632641.1"/>
    <property type="molecule type" value="Genomic_DNA"/>
</dbReference>
<dbReference type="SUPFAM" id="SSF53474">
    <property type="entry name" value="alpha/beta-Hydrolases"/>
    <property type="match status" value="1"/>
</dbReference>
<sequence>MPWNQNLSDFNSSASTEEEERTAETTPRAWWLSNDDRSQYRRFDETLEYLYDYLIKEGPFDGVMGFSQGGCMAAILAALLEKPGYSSHFPAEPPIPKFKFMISVGGFLPTPSTPNLTSLFPLPASLPTLHITGRNDVVVTPERSQTLIDACLNKRVEVHDGGHFTPSKASWRHFFHAYTSSFLPDGSNGDVPPPSAFGPSGANTPAAGPSRPATPPKPSL</sequence>
<evidence type="ECO:0000313" key="5">
    <source>
        <dbReference type="Proteomes" id="UP001164286"/>
    </source>
</evidence>
<dbReference type="RefSeq" id="XP_052942418.1">
    <property type="nucleotide sequence ID" value="XM_053091344.1"/>
</dbReference>
<dbReference type="Proteomes" id="UP001164286">
    <property type="component" value="Unassembled WGS sequence"/>
</dbReference>
<feature type="region of interest" description="Disordered" evidence="2">
    <location>
        <begin position="185"/>
        <end position="220"/>
    </location>
</feature>
<reference evidence="4" key="1">
    <citation type="journal article" date="2022" name="G3 (Bethesda)">
        <title>High quality genome of the basidiomycete yeast Dioszegia hungarica PDD-24b-2 isolated from cloud water.</title>
        <authorList>
            <person name="Jarrige D."/>
            <person name="Haridas S."/>
            <person name="Bleykasten-Grosshans C."/>
            <person name="Joly M."/>
            <person name="Nadalig T."/>
            <person name="Sancelme M."/>
            <person name="Vuilleumier S."/>
            <person name="Grigoriev I.V."/>
            <person name="Amato P."/>
            <person name="Bringel F."/>
        </authorList>
    </citation>
    <scope>NUCLEOTIDE SEQUENCE</scope>
    <source>
        <strain evidence="4">PDD-24b-2</strain>
    </source>
</reference>
<dbReference type="PANTHER" id="PTHR48070:SF6">
    <property type="entry name" value="ESTERASE OVCA2"/>
    <property type="match status" value="1"/>
</dbReference>
<dbReference type="InterPro" id="IPR005645">
    <property type="entry name" value="FSH-like_dom"/>
</dbReference>
<feature type="domain" description="Serine hydrolase" evidence="3">
    <location>
        <begin position="7"/>
        <end position="173"/>
    </location>
</feature>